<evidence type="ECO:0000256" key="1">
    <source>
        <dbReference type="SAM" id="Phobius"/>
    </source>
</evidence>
<dbReference type="AlphaFoldDB" id="A0A7Z8CWR9"/>
<dbReference type="EMBL" id="NRPP01000018">
    <property type="protein sequence ID" value="TFJ23573.1"/>
    <property type="molecule type" value="Genomic_DNA"/>
</dbReference>
<dbReference type="Proteomes" id="UP000297938">
    <property type="component" value="Unassembled WGS sequence"/>
</dbReference>
<name>A0A7Z8CWR9_CARDV</name>
<evidence type="ECO:0000313" key="2">
    <source>
        <dbReference type="EMBL" id="TFJ23573.1"/>
    </source>
</evidence>
<accession>A0A7Z8CWR9</accession>
<organism evidence="2 3">
    <name type="scientific">Carnobacterium divergens</name>
    <name type="common">Lactobacillus divergens</name>
    <dbReference type="NCBI Taxonomy" id="2748"/>
    <lineage>
        <taxon>Bacteria</taxon>
        <taxon>Bacillati</taxon>
        <taxon>Bacillota</taxon>
        <taxon>Bacilli</taxon>
        <taxon>Lactobacillales</taxon>
        <taxon>Carnobacteriaceae</taxon>
        <taxon>Carnobacterium</taxon>
    </lineage>
</organism>
<proteinExistence type="predicted"/>
<keyword evidence="1" id="KW-1133">Transmembrane helix</keyword>
<comment type="caution">
    <text evidence="2">The sequence shown here is derived from an EMBL/GenBank/DDBJ whole genome shotgun (WGS) entry which is preliminary data.</text>
</comment>
<dbReference type="RefSeq" id="WP_135026533.1">
    <property type="nucleotide sequence ID" value="NZ_NROV01000016.1"/>
</dbReference>
<feature type="transmembrane region" description="Helical" evidence="1">
    <location>
        <begin position="40"/>
        <end position="64"/>
    </location>
</feature>
<feature type="transmembrane region" description="Helical" evidence="1">
    <location>
        <begin position="7"/>
        <end position="28"/>
    </location>
</feature>
<reference evidence="2 3" key="1">
    <citation type="journal article" date="2018" name="Int. J. Food Microbiol.">
        <title>Growth of Carnobacterium spp. isolated from chilled vacuum-packaged meat under relevant acidic conditions.</title>
        <authorList>
            <person name="Zhang P."/>
            <person name="Badoni M."/>
            <person name="Ganzle M."/>
            <person name="Yang X."/>
        </authorList>
    </citation>
    <scope>NUCLEOTIDE SEQUENCE [LARGE SCALE GENOMIC DNA]</scope>
    <source>
        <strain evidence="2 3">B2</strain>
    </source>
</reference>
<feature type="transmembrane region" description="Helical" evidence="1">
    <location>
        <begin position="118"/>
        <end position="144"/>
    </location>
</feature>
<keyword evidence="1" id="KW-0472">Membrane</keyword>
<sequence>MKKKHHIIFWIFPFCVGGLFIMVCHFLKFNYFDKGFDSLIGSMINFASIIIGFYSAFYGILITIKDTEFMKNIRGSNVEKNLKYQLFVSLMSAFLILILSMVMQILQYKEGIVTSLFFYLWIFFAGLFVSMSFQTIILSLEIVFESEPIKKKFINK</sequence>
<protein>
    <submittedName>
        <fullName evidence="2">Uncharacterized protein</fullName>
    </submittedName>
</protein>
<evidence type="ECO:0000313" key="3">
    <source>
        <dbReference type="Proteomes" id="UP000297938"/>
    </source>
</evidence>
<feature type="transmembrane region" description="Helical" evidence="1">
    <location>
        <begin position="84"/>
        <end position="106"/>
    </location>
</feature>
<gene>
    <name evidence="2" type="ORF">CKN69_11735</name>
</gene>
<keyword evidence="1" id="KW-0812">Transmembrane</keyword>